<dbReference type="PROSITE" id="PS00639">
    <property type="entry name" value="THIOL_PROTEASE_HIS"/>
    <property type="match status" value="1"/>
</dbReference>
<evidence type="ECO:0000256" key="1">
    <source>
        <dbReference type="ARBA" id="ARBA00004496"/>
    </source>
</evidence>
<keyword evidence="7" id="KW-1185">Reference proteome</keyword>
<dbReference type="PROSITE" id="PS00139">
    <property type="entry name" value="THIOL_PROTEASE_CYS"/>
    <property type="match status" value="1"/>
</dbReference>
<evidence type="ECO:0000313" key="7">
    <source>
        <dbReference type="Proteomes" id="UP001370590"/>
    </source>
</evidence>
<dbReference type="PANTHER" id="PTHR10363">
    <property type="entry name" value="BLEOMYCIN HYDROLASE"/>
    <property type="match status" value="1"/>
</dbReference>
<organism evidence="6 7">
    <name type="scientific">Nicoliella lavandulae</name>
    <dbReference type="NCBI Taxonomy" id="3082954"/>
    <lineage>
        <taxon>Bacteria</taxon>
        <taxon>Bacillati</taxon>
        <taxon>Bacillota</taxon>
        <taxon>Bacilli</taxon>
        <taxon>Lactobacillales</taxon>
        <taxon>Lactobacillaceae</taxon>
        <taxon>Nicoliella</taxon>
    </lineage>
</organism>
<dbReference type="Gene3D" id="3.90.70.10">
    <property type="entry name" value="Cysteine proteinases"/>
    <property type="match status" value="1"/>
</dbReference>
<dbReference type="CDD" id="cd00585">
    <property type="entry name" value="Peptidase_C1B"/>
    <property type="match status" value="1"/>
</dbReference>
<evidence type="ECO:0000256" key="5">
    <source>
        <dbReference type="PIRNR" id="PIRNR005700"/>
    </source>
</evidence>
<dbReference type="Proteomes" id="UP001370590">
    <property type="component" value="Unassembled WGS sequence"/>
</dbReference>
<evidence type="ECO:0000256" key="4">
    <source>
        <dbReference type="ARBA" id="ARBA00022807"/>
    </source>
</evidence>
<sequence length="446" mass="50833">MSKEIKFDDIKSYQSDLDSRKDAKVIGRAVAHEGVNAISANYSSVDANHPVFSIELETGDVADQKRSGRCWTFAALNTLRHKVANEFNLKGNFELSQNYINFWDKFEKSNFFLENILRTANKKLTSRRVAFLLAGPQQDGGQWDMLCALVEKYGVVPQSAMSETHNSNNSADLNSVLNLKLRRDALILRNLVNDGASDKKIAASKDKMLNEIYRMLVYALGEPVKKFDFEYRDKDNNYHIEKGLTPKKFYEKYIQLDLEDYVSIINSPTDDKPYKKTYTVDMLGNVVGGRQVKHLNLSIDDFEKLAIKQLKNGETVWFGSDVGQSSDRQKGIMDDKLYSRAELFDTDLTLTKAEQLDYGESLMDHAMVITGVDLVDGKPTKWKVENSWGKKVGTDGYFVMSESWFRKYVYQVVINKKYLSADLKKAQAKEPIVLDPWDPMGTLAKF</sequence>
<dbReference type="InterPro" id="IPR000169">
    <property type="entry name" value="Pept_cys_AS"/>
</dbReference>
<gene>
    <name evidence="6" type="ORF">R4146_03345</name>
</gene>
<evidence type="ECO:0000256" key="3">
    <source>
        <dbReference type="ARBA" id="ARBA00022801"/>
    </source>
</evidence>
<reference evidence="6 7" key="1">
    <citation type="submission" date="2023-10" db="EMBL/GenBank/DDBJ databases">
        <title>Nicoliella lavandulae sp. nov. isolated from Lavandula angustifolia flowers.</title>
        <authorList>
            <person name="Alcantara C."/>
            <person name="Zuniga M."/>
            <person name="Landete J.M."/>
            <person name="Monedero V."/>
        </authorList>
    </citation>
    <scope>NUCLEOTIDE SEQUENCE [LARGE SCALE GENOMIC DNA]</scope>
    <source>
        <strain evidence="6 7">Es01</strain>
    </source>
</reference>
<dbReference type="InterPro" id="IPR038765">
    <property type="entry name" value="Papain-like_cys_pep_sf"/>
</dbReference>
<dbReference type="InterPro" id="IPR004134">
    <property type="entry name" value="Peptidase_C1B"/>
</dbReference>
<keyword evidence="2 5" id="KW-0645">Protease</keyword>
<dbReference type="PIRSF" id="PIRSF005700">
    <property type="entry name" value="PepC"/>
    <property type="match status" value="1"/>
</dbReference>
<dbReference type="EMBL" id="JAWMWH010000001">
    <property type="protein sequence ID" value="MEJ6400206.1"/>
    <property type="molecule type" value="Genomic_DNA"/>
</dbReference>
<dbReference type="RefSeq" id="WP_339960021.1">
    <property type="nucleotide sequence ID" value="NZ_JAWMWH010000001.1"/>
</dbReference>
<proteinExistence type="inferred from homology"/>
<dbReference type="Pfam" id="PF03051">
    <property type="entry name" value="Peptidase_C1_2"/>
    <property type="match status" value="1"/>
</dbReference>
<dbReference type="InterPro" id="IPR025660">
    <property type="entry name" value="Pept_his_AS"/>
</dbReference>
<dbReference type="PANTHER" id="PTHR10363:SF2">
    <property type="entry name" value="BLEOMYCIN HYDROLASE"/>
    <property type="match status" value="1"/>
</dbReference>
<keyword evidence="5" id="KW-0031">Aminopeptidase</keyword>
<comment type="similarity">
    <text evidence="5">Belongs to the peptidase C1 family.</text>
</comment>
<name>A0ABU8SJX3_9LACO</name>
<protein>
    <recommendedName>
        <fullName evidence="5">Aminopeptidase</fullName>
    </recommendedName>
</protein>
<comment type="caution">
    <text evidence="6">The sequence shown here is derived from an EMBL/GenBank/DDBJ whole genome shotgun (WGS) entry which is preliminary data.</text>
</comment>
<evidence type="ECO:0000313" key="6">
    <source>
        <dbReference type="EMBL" id="MEJ6400206.1"/>
    </source>
</evidence>
<keyword evidence="4 5" id="KW-0788">Thiol protease</keyword>
<dbReference type="SUPFAM" id="SSF54001">
    <property type="entry name" value="Cysteine proteinases"/>
    <property type="match status" value="1"/>
</dbReference>
<accession>A0ABU8SJX3</accession>
<comment type="subcellular location">
    <subcellularLocation>
        <location evidence="1">Cytoplasm</location>
    </subcellularLocation>
</comment>
<keyword evidence="3 5" id="KW-0378">Hydrolase</keyword>
<evidence type="ECO:0000256" key="2">
    <source>
        <dbReference type="ARBA" id="ARBA00022670"/>
    </source>
</evidence>